<evidence type="ECO:0000313" key="2">
    <source>
        <dbReference type="EMBL" id="WQJ51512.1"/>
    </source>
</evidence>
<evidence type="ECO:0000313" key="3">
    <source>
        <dbReference type="Proteomes" id="UP001348805"/>
    </source>
</evidence>
<organism evidence="2 3">
    <name type="scientific">phage Lak_Megaphage_RVC_AP3_GC26</name>
    <dbReference type="NCBI Taxonomy" id="3109225"/>
    <lineage>
        <taxon>Viruses</taxon>
        <taxon>Duplodnaviria</taxon>
        <taxon>Heunggongvirae</taxon>
        <taxon>Uroviricota</taxon>
        <taxon>Caudoviricetes</taxon>
        <taxon>Caudoviricetes code 15 clade</taxon>
    </lineage>
</organism>
<evidence type="ECO:0000256" key="1">
    <source>
        <dbReference type="SAM" id="MobiDB-lite"/>
    </source>
</evidence>
<feature type="compositionally biased region" description="Basic and acidic residues" evidence="1">
    <location>
        <begin position="8"/>
        <end position="22"/>
    </location>
</feature>
<protein>
    <submittedName>
        <fullName evidence="2">Uncharacterized protein</fullName>
    </submittedName>
</protein>
<proteinExistence type="predicted"/>
<name>A0ABZ0Z0A8_9CAUD</name>
<dbReference type="EMBL" id="OR769219">
    <property type="protein sequence ID" value="WQJ51512.1"/>
    <property type="molecule type" value="Genomic_DNA"/>
</dbReference>
<keyword evidence="3" id="KW-1185">Reference proteome</keyword>
<accession>A0ABZ0Z0A8</accession>
<reference evidence="2 3" key="1">
    <citation type="submission" date="2023-11" db="EMBL/GenBank/DDBJ databases">
        <authorList>
            <person name="Cook R."/>
            <person name="Crisci M."/>
            <person name="Pye H."/>
            <person name="Adriaenssens E."/>
            <person name="Santini J."/>
        </authorList>
    </citation>
    <scope>NUCLEOTIDE SEQUENCE [LARGE SCALE GENOMIC DNA]</scope>
    <source>
        <strain evidence="2">Lak_Megaphage_RVC_AP3_GC26</strain>
    </source>
</reference>
<sequence length="134" mass="15578">MGLFLMEAEPKKAELTTNKEQEQEASIEPSVEVTKQDAKNNAKALVKKKFVVGKKYMLRQKSVCGSREIIKKYVCKKFIYTVKDELLNILILKQIEGPKGTIFTLNRNDCKRYHIKYEPGLQVFSMEFNWIPCK</sequence>
<feature type="region of interest" description="Disordered" evidence="1">
    <location>
        <begin position="1"/>
        <end position="32"/>
    </location>
</feature>
<dbReference type="Proteomes" id="UP001348805">
    <property type="component" value="Segment"/>
</dbReference>